<proteinExistence type="predicted"/>
<dbReference type="Pfam" id="PF03745">
    <property type="entry name" value="DUF309"/>
    <property type="match status" value="1"/>
</dbReference>
<name>A0A4S3MFP4_9RHOB</name>
<accession>A0A4S3MFP4</accession>
<dbReference type="RefSeq" id="WP_136337497.1">
    <property type="nucleotide sequence ID" value="NZ_SSMD01000001.1"/>
</dbReference>
<dbReference type="SUPFAM" id="SSF140663">
    <property type="entry name" value="TTHA0068-like"/>
    <property type="match status" value="1"/>
</dbReference>
<evidence type="ECO:0000313" key="1">
    <source>
        <dbReference type="EMBL" id="THD76554.1"/>
    </source>
</evidence>
<dbReference type="InterPro" id="IPR005500">
    <property type="entry name" value="DUF309"/>
</dbReference>
<dbReference type="EMBL" id="SSMD01000001">
    <property type="protein sequence ID" value="THD76554.1"/>
    <property type="molecule type" value="Genomic_DNA"/>
</dbReference>
<keyword evidence="2" id="KW-1185">Reference proteome</keyword>
<gene>
    <name evidence="1" type="ORF">E7681_01545</name>
</gene>
<evidence type="ECO:0000313" key="2">
    <source>
        <dbReference type="Proteomes" id="UP000306113"/>
    </source>
</evidence>
<dbReference type="Gene3D" id="1.10.3450.10">
    <property type="entry name" value="TTHA0068-like"/>
    <property type="match status" value="1"/>
</dbReference>
<dbReference type="InterPro" id="IPR023203">
    <property type="entry name" value="TTHA0068_sf"/>
</dbReference>
<dbReference type="AlphaFoldDB" id="A0A4S3MFP4"/>
<protein>
    <submittedName>
        <fullName evidence="1">DUF309 domain-containing protein</fullName>
    </submittedName>
</protein>
<dbReference type="OrthoDB" id="9799942at2"/>
<organism evidence="1 2">
    <name type="scientific">Thalassobius vesicularis</name>
    <dbReference type="NCBI Taxonomy" id="1294297"/>
    <lineage>
        <taxon>Bacteria</taxon>
        <taxon>Pseudomonadati</taxon>
        <taxon>Pseudomonadota</taxon>
        <taxon>Alphaproteobacteria</taxon>
        <taxon>Rhodobacterales</taxon>
        <taxon>Roseobacteraceae</taxon>
        <taxon>Thalassovita</taxon>
    </lineage>
</organism>
<dbReference type="Proteomes" id="UP000306113">
    <property type="component" value="Unassembled WGS sequence"/>
</dbReference>
<sequence length="148" mass="16593">MQLTYPAYPYVPGRTPRHPEGQFDAIRATARQGASPAELAATPAWAAGLAYLEDGFYWEAHEVLEPIWLALPRGSREREMVQALIQLANACLKREMGRPRAVLRLCRIVAGHLDHLGQGPVMGQPLEDLRDAIHALENQIRRDSPDRH</sequence>
<comment type="caution">
    <text evidence="1">The sequence shown here is derived from an EMBL/GenBank/DDBJ whole genome shotgun (WGS) entry which is preliminary data.</text>
</comment>
<reference evidence="1 2" key="1">
    <citation type="submission" date="2019-04" db="EMBL/GenBank/DDBJ databases">
        <title>Draft genome sequence of Youngimonas vesicularis.</title>
        <authorList>
            <person name="Hameed A."/>
        </authorList>
    </citation>
    <scope>NUCLEOTIDE SEQUENCE [LARGE SCALE GENOMIC DNA]</scope>
    <source>
        <strain evidence="1 2">CC-AMW-E</strain>
    </source>
</reference>